<organism evidence="4 5">
    <name type="scientific">Modestobacter versicolor</name>
    <dbReference type="NCBI Taxonomy" id="429133"/>
    <lineage>
        <taxon>Bacteria</taxon>
        <taxon>Bacillati</taxon>
        <taxon>Actinomycetota</taxon>
        <taxon>Actinomycetes</taxon>
        <taxon>Geodermatophilales</taxon>
        <taxon>Geodermatophilaceae</taxon>
        <taxon>Modestobacter</taxon>
    </lineage>
</organism>
<feature type="compositionally biased region" description="Low complexity" evidence="1">
    <location>
        <begin position="586"/>
        <end position="595"/>
    </location>
</feature>
<dbReference type="PROSITE" id="PS00018">
    <property type="entry name" value="EF_HAND_1"/>
    <property type="match status" value="1"/>
</dbReference>
<feature type="chain" id="PRO_5033033637" description="Htaa domain-containing protein" evidence="3">
    <location>
        <begin position="28"/>
        <end position="678"/>
    </location>
</feature>
<evidence type="ECO:0000256" key="3">
    <source>
        <dbReference type="SAM" id="SignalP"/>
    </source>
</evidence>
<dbReference type="InterPro" id="IPR018247">
    <property type="entry name" value="EF_Hand_1_Ca_BS"/>
</dbReference>
<evidence type="ECO:0000256" key="1">
    <source>
        <dbReference type="SAM" id="MobiDB-lite"/>
    </source>
</evidence>
<dbReference type="PANTHER" id="PTHR45725">
    <property type="entry name" value="FORMIN HOMOLOGY 2 FAMILY MEMBER"/>
    <property type="match status" value="1"/>
</dbReference>
<name>A0A839XX08_9ACTN</name>
<sequence length="678" mass="67604">MRRPAAAVAAGVLGAALLAGGAPPAAAAEQAVTGAVLRWGVSAEAGNAGASPGTVNALAAGRVGDGDGNGRIDEPEWSASAGAVAVEQQRADGTSAPATFAGLRSTPDGTPLTDPGAGLTSGLVAVLTGGAGTVDPLTGAADVRWDGDLTVVLADGAGLVWVADPRLEVSADGSGRLLAQVQAAGRGVTTGAAEVTLAELDAVDVAAGTQQLTPAFLGVGWSGTPPQDTTGSSWGAFPASFLDLVGQAGLAVPWYSTGDPDDAAKPPLPVHLQLPAPEPPPSPLPSPPTSPPPDPGGVDVTDAQFRWGLNQEVGNAAFAPGTVNLLSAGRVPSTGPDQQIGADRWAATAGSVRIEKRQPDGSYALATFAGTRTTPAGQPLTTPSAGLWSDHQVVLDGGTGQVDVAAGEATVRWDGDFTVALYSGLTFFHVSDPVLTVAAGRGQVTATLGGYAADRADPTAWLPLPETPVVLADLGGVVLGAQGFTATPAYLGVGYDPPPGSSTAVQLREGATWGSFPRSFVDFQVAVGQGSYWYSSGGPTDRFKVALPLTVSFDASDPVPPPAAAPGVAAPAPPVTNPVVPPPARTPTASTGSPPRTAPRPPAAPPASPPLTTADALLDAPGTVRVGRDGTDLAGLLTPVPGPRDLGWWTAGGALLLTALLTWLVSSGRLTLGRRDRP</sequence>
<feature type="compositionally biased region" description="Pro residues" evidence="1">
    <location>
        <begin position="571"/>
        <end position="585"/>
    </location>
</feature>
<evidence type="ECO:0000313" key="4">
    <source>
        <dbReference type="EMBL" id="MBB3675125.1"/>
    </source>
</evidence>
<dbReference type="InterPro" id="IPR051425">
    <property type="entry name" value="Formin_Homology"/>
</dbReference>
<feature type="signal peptide" evidence="3">
    <location>
        <begin position="1"/>
        <end position="27"/>
    </location>
</feature>
<keyword evidence="2" id="KW-0472">Membrane</keyword>
<feature type="compositionally biased region" description="Pro residues" evidence="1">
    <location>
        <begin position="596"/>
        <end position="609"/>
    </location>
</feature>
<dbReference type="EMBL" id="JACIBU010000001">
    <property type="protein sequence ID" value="MBB3675125.1"/>
    <property type="molecule type" value="Genomic_DNA"/>
</dbReference>
<reference evidence="4 5" key="1">
    <citation type="submission" date="2020-08" db="EMBL/GenBank/DDBJ databases">
        <title>Sequencing the genomes of 1000 actinobacteria strains.</title>
        <authorList>
            <person name="Klenk H.-P."/>
        </authorList>
    </citation>
    <scope>NUCLEOTIDE SEQUENCE [LARGE SCALE GENOMIC DNA]</scope>
    <source>
        <strain evidence="4 5">DSM 16678</strain>
    </source>
</reference>
<evidence type="ECO:0000256" key="2">
    <source>
        <dbReference type="SAM" id="Phobius"/>
    </source>
</evidence>
<keyword evidence="2" id="KW-1133">Transmembrane helix</keyword>
<dbReference type="Proteomes" id="UP000580718">
    <property type="component" value="Unassembled WGS sequence"/>
</dbReference>
<proteinExistence type="predicted"/>
<feature type="region of interest" description="Disordered" evidence="1">
    <location>
        <begin position="560"/>
        <end position="615"/>
    </location>
</feature>
<evidence type="ECO:0000313" key="5">
    <source>
        <dbReference type="Proteomes" id="UP000580718"/>
    </source>
</evidence>
<keyword evidence="3" id="KW-0732">Signal</keyword>
<gene>
    <name evidence="4" type="ORF">FHX36_000860</name>
</gene>
<feature type="transmembrane region" description="Helical" evidence="2">
    <location>
        <begin position="646"/>
        <end position="665"/>
    </location>
</feature>
<accession>A0A839XX08</accession>
<dbReference type="AlphaFoldDB" id="A0A839XX08"/>
<evidence type="ECO:0008006" key="6">
    <source>
        <dbReference type="Google" id="ProtNLM"/>
    </source>
</evidence>
<protein>
    <recommendedName>
        <fullName evidence="6">Htaa domain-containing protein</fullName>
    </recommendedName>
</protein>
<feature type="compositionally biased region" description="Pro residues" evidence="1">
    <location>
        <begin position="276"/>
        <end position="295"/>
    </location>
</feature>
<dbReference type="RefSeq" id="WP_183513521.1">
    <property type="nucleotide sequence ID" value="NZ_JACIBU010000001.1"/>
</dbReference>
<comment type="caution">
    <text evidence="4">The sequence shown here is derived from an EMBL/GenBank/DDBJ whole genome shotgun (WGS) entry which is preliminary data.</text>
</comment>
<keyword evidence="2" id="KW-0812">Transmembrane</keyword>
<feature type="region of interest" description="Disordered" evidence="1">
    <location>
        <begin position="256"/>
        <end position="301"/>
    </location>
</feature>